<accession>A0A1S0TUU6</accession>
<dbReference type="EMBL" id="JH712197">
    <property type="protein sequence ID" value="EFO20667.1"/>
    <property type="molecule type" value="Genomic_DNA"/>
</dbReference>
<organism evidence="3 4">
    <name type="scientific">Loa loa</name>
    <name type="common">Eye worm</name>
    <name type="synonym">Filaria loa</name>
    <dbReference type="NCBI Taxonomy" id="7209"/>
    <lineage>
        <taxon>Eukaryota</taxon>
        <taxon>Metazoa</taxon>
        <taxon>Ecdysozoa</taxon>
        <taxon>Nematoda</taxon>
        <taxon>Chromadorea</taxon>
        <taxon>Rhabditida</taxon>
        <taxon>Spirurina</taxon>
        <taxon>Spiruromorpha</taxon>
        <taxon>Filarioidea</taxon>
        <taxon>Onchocercidae</taxon>
        <taxon>Loa</taxon>
    </lineage>
</organism>
<evidence type="ECO:0000313" key="3">
    <source>
        <dbReference type="Proteomes" id="UP000095285"/>
    </source>
</evidence>
<dbReference type="AlphaFoldDB" id="A0A1I7VU06"/>
<dbReference type="WBParaSite" id="EN70_6215">
    <property type="protein sequence ID" value="EN70_6215"/>
    <property type="gene ID" value="EN70_6215"/>
</dbReference>
<keyword evidence="3" id="KW-1185">Reference proteome</keyword>
<dbReference type="RefSeq" id="XP_003143404.1">
    <property type="nucleotide sequence ID" value="XM_003143356.1"/>
</dbReference>
<evidence type="ECO:0000256" key="1">
    <source>
        <dbReference type="SAM" id="MobiDB-lite"/>
    </source>
</evidence>
<reference evidence="4" key="2">
    <citation type="submission" date="2016-11" db="UniProtKB">
        <authorList>
            <consortium name="WormBaseParasite"/>
        </authorList>
    </citation>
    <scope>IDENTIFICATION</scope>
</reference>
<evidence type="ECO:0000313" key="4">
    <source>
        <dbReference type="WBParaSite" id="EN70_6215"/>
    </source>
</evidence>
<evidence type="ECO:0000313" key="2">
    <source>
        <dbReference type="EMBL" id="EFO20667.1"/>
    </source>
</evidence>
<accession>A0A1I7VU06</accession>
<dbReference type="CTD" id="9945247"/>
<dbReference type="KEGG" id="loa:LOAG_07823"/>
<gene>
    <name evidence="2 4" type="ORF">LOAG_07823</name>
</gene>
<sequence>MEKHSDEFAETFEEGFEQTAKPSYSGAKVVWIANCEVRRARHRIFAVRFLVLGALNEECTQLTLKR</sequence>
<protein>
    <submittedName>
        <fullName evidence="4">ADF-H domain-containing protein</fullName>
    </submittedName>
</protein>
<feature type="region of interest" description="Disordered" evidence="1">
    <location>
        <begin position="1"/>
        <end position="22"/>
    </location>
</feature>
<reference evidence="2 3" key="1">
    <citation type="submission" date="2012-04" db="EMBL/GenBank/DDBJ databases">
        <title>The Genome Sequence of Loa loa.</title>
        <authorList>
            <consortium name="The Broad Institute Genome Sequencing Platform"/>
            <consortium name="Broad Institute Genome Sequencing Center for Infectious Disease"/>
            <person name="Nutman T.B."/>
            <person name="Fink D.L."/>
            <person name="Russ C."/>
            <person name="Young S."/>
            <person name="Zeng Q."/>
            <person name="Gargeya S."/>
            <person name="Alvarado L."/>
            <person name="Berlin A."/>
            <person name="Chapman S.B."/>
            <person name="Chen Z."/>
            <person name="Freedman E."/>
            <person name="Gellesch M."/>
            <person name="Goldberg J."/>
            <person name="Griggs A."/>
            <person name="Gujja S."/>
            <person name="Heilman E.R."/>
            <person name="Heiman D."/>
            <person name="Howarth C."/>
            <person name="Mehta T."/>
            <person name="Neiman D."/>
            <person name="Pearson M."/>
            <person name="Roberts A."/>
            <person name="Saif S."/>
            <person name="Shea T."/>
            <person name="Shenoy N."/>
            <person name="Sisk P."/>
            <person name="Stolte C."/>
            <person name="Sykes S."/>
            <person name="White J."/>
            <person name="Yandava C."/>
            <person name="Haas B."/>
            <person name="Henn M.R."/>
            <person name="Nusbaum C."/>
            <person name="Birren B."/>
        </authorList>
    </citation>
    <scope>NUCLEOTIDE SEQUENCE [LARGE SCALE GENOMIC DNA]</scope>
</reference>
<proteinExistence type="predicted"/>
<dbReference type="Proteomes" id="UP000095285">
    <property type="component" value="Unassembled WGS sequence"/>
</dbReference>
<dbReference type="GeneID" id="9945247"/>
<name>A0A1I7VU06_LOALO</name>